<evidence type="ECO:0000256" key="1">
    <source>
        <dbReference type="SAM" id="MobiDB-lite"/>
    </source>
</evidence>
<gene>
    <name evidence="2" type="ORF">CONPUDRAFT_160647</name>
</gene>
<name>R7SDK5_CONPW</name>
<dbReference type="eggNOG" id="ENOG502S0SA">
    <property type="taxonomic scope" value="Eukaryota"/>
</dbReference>
<proteinExistence type="predicted"/>
<dbReference type="GeneID" id="19204362"/>
<feature type="compositionally biased region" description="Basic and acidic residues" evidence="1">
    <location>
        <begin position="165"/>
        <end position="181"/>
    </location>
</feature>
<dbReference type="Proteomes" id="UP000053558">
    <property type="component" value="Unassembled WGS sequence"/>
</dbReference>
<keyword evidence="3" id="KW-1185">Reference proteome</keyword>
<dbReference type="KEGG" id="cput:CONPUDRAFT_160647"/>
<dbReference type="AlphaFoldDB" id="R7SDK5"/>
<evidence type="ECO:0000313" key="3">
    <source>
        <dbReference type="Proteomes" id="UP000053558"/>
    </source>
</evidence>
<evidence type="ECO:0000313" key="2">
    <source>
        <dbReference type="EMBL" id="EIW73842.1"/>
    </source>
</evidence>
<dbReference type="EMBL" id="JH711636">
    <property type="protein sequence ID" value="EIW73842.1"/>
    <property type="molecule type" value="Genomic_DNA"/>
</dbReference>
<dbReference type="OrthoDB" id="3248986at2759"/>
<sequence length="526" mass="58783">MVVPSDDLCFCWSYKCGPNGAPVSTRTRLRHEKRDREEEERRQRQLAASVLLQTAPLPTGPLEPTANASRTTSSINVAARLSSSPESTSIELSGNIDLFYSDSTGFEDDYEEQGFDFPPSSSSPSSPELLPLSSPELLPSSPEHLPWSPPPSSLLLRSLTPPESPEERQLSEAVQERSHERLTSIESPADILIPAFQQPAELRLAYLQVIAAHIVGNSTVVEATQQLKDRLDLLDVCGKLLVYPPPRRSITTVKKDLGLAVDDFVRRIPVCPSCFHHFSYDNINALPSPSCPTRYCKGQIYRVKRPRPDDDAPSDSVNEKHIPEKILLYCPLRPALQRFLLCPSFISNLRDTSSDEHRPPVNDETPMHDIYDGSKWSQQEIGLNRIFHADGSPEDVEERPGSRRSLFSCDIGLSLTINIDWFGITDSRPYSVGAVYLSFNNLHRAVRFLPHNVHLAMAIPGPTEPSLEALNPCLAPLKDKIRELYKGVYMRAHGFHRPQEVAVNILCECADIPATHYVQGTTRQTR</sequence>
<reference evidence="3" key="1">
    <citation type="journal article" date="2012" name="Science">
        <title>The Paleozoic origin of enzymatic lignin decomposition reconstructed from 31 fungal genomes.</title>
        <authorList>
            <person name="Floudas D."/>
            <person name="Binder M."/>
            <person name="Riley R."/>
            <person name="Barry K."/>
            <person name="Blanchette R.A."/>
            <person name="Henrissat B."/>
            <person name="Martinez A.T."/>
            <person name="Otillar R."/>
            <person name="Spatafora J.W."/>
            <person name="Yadav J.S."/>
            <person name="Aerts A."/>
            <person name="Benoit I."/>
            <person name="Boyd A."/>
            <person name="Carlson A."/>
            <person name="Copeland A."/>
            <person name="Coutinho P.M."/>
            <person name="de Vries R.P."/>
            <person name="Ferreira P."/>
            <person name="Findley K."/>
            <person name="Foster B."/>
            <person name="Gaskell J."/>
            <person name="Glotzer D."/>
            <person name="Gorecki P."/>
            <person name="Heitman J."/>
            <person name="Hesse C."/>
            <person name="Hori C."/>
            <person name="Igarashi K."/>
            <person name="Jurgens J.A."/>
            <person name="Kallen N."/>
            <person name="Kersten P."/>
            <person name="Kohler A."/>
            <person name="Kuees U."/>
            <person name="Kumar T.K.A."/>
            <person name="Kuo A."/>
            <person name="LaButti K."/>
            <person name="Larrondo L.F."/>
            <person name="Lindquist E."/>
            <person name="Ling A."/>
            <person name="Lombard V."/>
            <person name="Lucas S."/>
            <person name="Lundell T."/>
            <person name="Martin R."/>
            <person name="McLaughlin D.J."/>
            <person name="Morgenstern I."/>
            <person name="Morin E."/>
            <person name="Murat C."/>
            <person name="Nagy L.G."/>
            <person name="Nolan M."/>
            <person name="Ohm R.A."/>
            <person name="Patyshakuliyeva A."/>
            <person name="Rokas A."/>
            <person name="Ruiz-Duenas F.J."/>
            <person name="Sabat G."/>
            <person name="Salamov A."/>
            <person name="Samejima M."/>
            <person name="Schmutz J."/>
            <person name="Slot J.C."/>
            <person name="St John F."/>
            <person name="Stenlid J."/>
            <person name="Sun H."/>
            <person name="Sun S."/>
            <person name="Syed K."/>
            <person name="Tsang A."/>
            <person name="Wiebenga A."/>
            <person name="Young D."/>
            <person name="Pisabarro A."/>
            <person name="Eastwood D.C."/>
            <person name="Martin F."/>
            <person name="Cullen D."/>
            <person name="Grigoriev I.V."/>
            <person name="Hibbett D.S."/>
        </authorList>
    </citation>
    <scope>NUCLEOTIDE SEQUENCE [LARGE SCALE GENOMIC DNA]</scope>
    <source>
        <strain evidence="3">RWD-64-598 SS2</strain>
    </source>
</reference>
<accession>R7SDK5</accession>
<feature type="region of interest" description="Disordered" evidence="1">
    <location>
        <begin position="109"/>
        <end position="181"/>
    </location>
</feature>
<feature type="region of interest" description="Disordered" evidence="1">
    <location>
        <begin position="22"/>
        <end position="71"/>
    </location>
</feature>
<organism evidence="2 3">
    <name type="scientific">Coniophora puteana (strain RWD-64-598)</name>
    <name type="common">Brown rot fungus</name>
    <dbReference type="NCBI Taxonomy" id="741705"/>
    <lineage>
        <taxon>Eukaryota</taxon>
        <taxon>Fungi</taxon>
        <taxon>Dikarya</taxon>
        <taxon>Basidiomycota</taxon>
        <taxon>Agaricomycotina</taxon>
        <taxon>Agaricomycetes</taxon>
        <taxon>Agaricomycetidae</taxon>
        <taxon>Boletales</taxon>
        <taxon>Coniophorineae</taxon>
        <taxon>Coniophoraceae</taxon>
        <taxon>Coniophora</taxon>
    </lineage>
</organism>
<dbReference type="RefSeq" id="XP_007775980.1">
    <property type="nucleotide sequence ID" value="XM_007777790.1"/>
</dbReference>
<feature type="compositionally biased region" description="Low complexity" evidence="1">
    <location>
        <begin position="118"/>
        <end position="146"/>
    </location>
</feature>
<protein>
    <submittedName>
        <fullName evidence="2">Uncharacterized protein</fullName>
    </submittedName>
</protein>
<feature type="compositionally biased region" description="Basic and acidic residues" evidence="1">
    <location>
        <begin position="32"/>
        <end position="43"/>
    </location>
</feature>